<feature type="transmembrane region" description="Helical" evidence="1">
    <location>
        <begin position="254"/>
        <end position="275"/>
    </location>
</feature>
<sequence>MLVIYALVMVPEVDPDHALMIEENYPNPMLVDPKRDRFPCCIVWSPLPVLSWFIPFIGHVGICREDGVILDFAGPNFVSVDNFTFGAPTRYFQVSREQVCLLVLTGFVSVKDFLTLIKLSLACCALALGSSCRFCIQADLCCCLSPYSAEPTGEYVENHDESGSNVDTWESAIRKSIQEFQHQSYSIFTCNCHSFVANGLNRLGFQAGGWNVVNLAIFIFLKGRWVNKTAMVKTYLPPLVVLGFGLIFGGGTFLIYLLIFMFVLIGWFLLGTYFFKKLIHV</sequence>
<evidence type="ECO:0000313" key="2">
    <source>
        <dbReference type="EMBL" id="KAK6796629.1"/>
    </source>
</evidence>
<evidence type="ECO:0008006" key="4">
    <source>
        <dbReference type="Google" id="ProtNLM"/>
    </source>
</evidence>
<gene>
    <name evidence="2" type="ORF">RDI58_004330</name>
</gene>
<comment type="caution">
    <text evidence="2">The sequence shown here is derived from an EMBL/GenBank/DDBJ whole genome shotgun (WGS) entry which is preliminary data.</text>
</comment>
<dbReference type="PANTHER" id="PTHR20921:SF0">
    <property type="entry name" value="TRANSMEMBRANE PROTEIN 222"/>
    <property type="match status" value="1"/>
</dbReference>
<dbReference type="GO" id="GO:0005783">
    <property type="term" value="C:endoplasmic reticulum"/>
    <property type="evidence" value="ECO:0007669"/>
    <property type="project" value="TreeGrafter"/>
</dbReference>
<organism evidence="2 3">
    <name type="scientific">Solanum bulbocastanum</name>
    <name type="common">Wild potato</name>
    <dbReference type="NCBI Taxonomy" id="147425"/>
    <lineage>
        <taxon>Eukaryota</taxon>
        <taxon>Viridiplantae</taxon>
        <taxon>Streptophyta</taxon>
        <taxon>Embryophyta</taxon>
        <taxon>Tracheophyta</taxon>
        <taxon>Spermatophyta</taxon>
        <taxon>Magnoliopsida</taxon>
        <taxon>eudicotyledons</taxon>
        <taxon>Gunneridae</taxon>
        <taxon>Pentapetalae</taxon>
        <taxon>asterids</taxon>
        <taxon>lamiids</taxon>
        <taxon>Solanales</taxon>
        <taxon>Solanaceae</taxon>
        <taxon>Solanoideae</taxon>
        <taxon>Solaneae</taxon>
        <taxon>Solanum</taxon>
    </lineage>
</organism>
<name>A0AAN8YK12_SOLBU</name>
<keyword evidence="1" id="KW-0812">Transmembrane</keyword>
<evidence type="ECO:0000256" key="1">
    <source>
        <dbReference type="SAM" id="Phobius"/>
    </source>
</evidence>
<accession>A0AAN8YK12</accession>
<dbReference type="GO" id="GO:0005794">
    <property type="term" value="C:Golgi apparatus"/>
    <property type="evidence" value="ECO:0007669"/>
    <property type="project" value="TreeGrafter"/>
</dbReference>
<dbReference type="AlphaFoldDB" id="A0AAN8YK12"/>
<dbReference type="InterPro" id="IPR008496">
    <property type="entry name" value="TMEM222/RTE1"/>
</dbReference>
<dbReference type="Pfam" id="PF05608">
    <property type="entry name" value="RTE1"/>
    <property type="match status" value="2"/>
</dbReference>
<evidence type="ECO:0000313" key="3">
    <source>
        <dbReference type="Proteomes" id="UP001371456"/>
    </source>
</evidence>
<dbReference type="PANTHER" id="PTHR20921">
    <property type="entry name" value="TRANSMEMBRANE PROTEIN 222"/>
    <property type="match status" value="1"/>
</dbReference>
<protein>
    <recommendedName>
        <fullName evidence="4">Protein RTE1-HOMOLOG</fullName>
    </recommendedName>
</protein>
<dbReference type="GO" id="GO:0010104">
    <property type="term" value="P:regulation of ethylene-activated signaling pathway"/>
    <property type="evidence" value="ECO:0007669"/>
    <property type="project" value="TreeGrafter"/>
</dbReference>
<keyword evidence="1" id="KW-1133">Transmembrane helix</keyword>
<reference evidence="2 3" key="1">
    <citation type="submission" date="2024-02" db="EMBL/GenBank/DDBJ databases">
        <title>de novo genome assembly of Solanum bulbocastanum strain 11H21.</title>
        <authorList>
            <person name="Hosaka A.J."/>
        </authorList>
    </citation>
    <scope>NUCLEOTIDE SEQUENCE [LARGE SCALE GENOMIC DNA]</scope>
    <source>
        <tissue evidence="2">Young leaves</tissue>
    </source>
</reference>
<dbReference type="Proteomes" id="UP001371456">
    <property type="component" value="Unassembled WGS sequence"/>
</dbReference>
<proteinExistence type="predicted"/>
<feature type="transmembrane region" description="Helical" evidence="1">
    <location>
        <begin position="203"/>
        <end position="221"/>
    </location>
</feature>
<dbReference type="GO" id="GO:0009723">
    <property type="term" value="P:response to ethylene"/>
    <property type="evidence" value="ECO:0007669"/>
    <property type="project" value="TreeGrafter"/>
</dbReference>
<keyword evidence="3" id="KW-1185">Reference proteome</keyword>
<keyword evidence="1" id="KW-0472">Membrane</keyword>
<dbReference type="EMBL" id="JBANQN010000002">
    <property type="protein sequence ID" value="KAK6796629.1"/>
    <property type="molecule type" value="Genomic_DNA"/>
</dbReference>